<evidence type="ECO:0000313" key="4">
    <source>
        <dbReference type="WBParaSite" id="TREG1_2280.1"/>
    </source>
</evidence>
<feature type="compositionally biased region" description="Basic and acidic residues" evidence="2">
    <location>
        <begin position="116"/>
        <end position="126"/>
    </location>
</feature>
<dbReference type="Proteomes" id="UP000050795">
    <property type="component" value="Unassembled WGS sequence"/>
</dbReference>
<organism evidence="3 4">
    <name type="scientific">Trichobilharzia regenti</name>
    <name type="common">Nasal bird schistosome</name>
    <dbReference type="NCBI Taxonomy" id="157069"/>
    <lineage>
        <taxon>Eukaryota</taxon>
        <taxon>Metazoa</taxon>
        <taxon>Spiralia</taxon>
        <taxon>Lophotrochozoa</taxon>
        <taxon>Platyhelminthes</taxon>
        <taxon>Trematoda</taxon>
        <taxon>Digenea</taxon>
        <taxon>Strigeidida</taxon>
        <taxon>Schistosomatoidea</taxon>
        <taxon>Schistosomatidae</taxon>
        <taxon>Trichobilharzia</taxon>
    </lineage>
</organism>
<keyword evidence="1" id="KW-0175">Coiled coil</keyword>
<sequence>MEHVNRQVKTLSARLSCLTRYVVHRKRRLESALEKINALEKQFSDHLSNCTPSSRCTQRSIGCQVPPKSKPSGFLLSSPKHSVTISSDMSDVCSSSSSSSGAIQCLQRASTSVDEDTSKMSKKLEIQKCQAANSPSSQRVGTTGAKKRRSSVIPASLRKAKKTNRTSNKSARMD</sequence>
<feature type="compositionally biased region" description="Polar residues" evidence="2">
    <location>
        <begin position="165"/>
        <end position="174"/>
    </location>
</feature>
<feature type="region of interest" description="Disordered" evidence="2">
    <location>
        <begin position="68"/>
        <end position="174"/>
    </location>
</feature>
<keyword evidence="3" id="KW-1185">Reference proteome</keyword>
<dbReference type="AlphaFoldDB" id="A0AA85JG08"/>
<feature type="compositionally biased region" description="Low complexity" evidence="2">
    <location>
        <begin position="86"/>
        <end position="100"/>
    </location>
</feature>
<feature type="coiled-coil region" evidence="1">
    <location>
        <begin position="22"/>
        <end position="49"/>
    </location>
</feature>
<proteinExistence type="predicted"/>
<evidence type="ECO:0000256" key="1">
    <source>
        <dbReference type="SAM" id="Coils"/>
    </source>
</evidence>
<dbReference type="WBParaSite" id="TREG1_2280.1">
    <property type="protein sequence ID" value="TREG1_2280.1"/>
    <property type="gene ID" value="TREG1_2280"/>
</dbReference>
<protein>
    <submittedName>
        <fullName evidence="4">Uncharacterized protein</fullName>
    </submittedName>
</protein>
<reference evidence="3" key="1">
    <citation type="submission" date="2022-06" db="EMBL/GenBank/DDBJ databases">
        <authorList>
            <person name="Berger JAMES D."/>
            <person name="Berger JAMES D."/>
        </authorList>
    </citation>
    <scope>NUCLEOTIDE SEQUENCE [LARGE SCALE GENOMIC DNA]</scope>
</reference>
<evidence type="ECO:0000256" key="2">
    <source>
        <dbReference type="SAM" id="MobiDB-lite"/>
    </source>
</evidence>
<evidence type="ECO:0000313" key="3">
    <source>
        <dbReference type="Proteomes" id="UP000050795"/>
    </source>
</evidence>
<reference evidence="4" key="2">
    <citation type="submission" date="2023-11" db="UniProtKB">
        <authorList>
            <consortium name="WormBaseParasite"/>
        </authorList>
    </citation>
    <scope>IDENTIFICATION</scope>
</reference>
<accession>A0AA85JG08</accession>
<name>A0AA85JG08_TRIRE</name>
<feature type="compositionally biased region" description="Polar residues" evidence="2">
    <location>
        <begin position="130"/>
        <end position="141"/>
    </location>
</feature>